<accession>A0L4N0</accession>
<dbReference type="STRING" id="156889.Mmc1_0397"/>
<keyword evidence="2" id="KW-0489">Methyltransferase</keyword>
<evidence type="ECO:0000259" key="1">
    <source>
        <dbReference type="Pfam" id="PF08241"/>
    </source>
</evidence>
<dbReference type="Pfam" id="PF08241">
    <property type="entry name" value="Methyltransf_11"/>
    <property type="match status" value="1"/>
</dbReference>
<reference evidence="2 3" key="2">
    <citation type="journal article" date="2012" name="Int. J. Syst. Evol. Microbiol.">
        <title>Magnetococcus marinus gen. nov., sp. nov., a marine, magnetotactic bacterium that represents a novel lineage (Magnetococcaceae fam. nov.; Magnetococcales ord. nov.) at the base of the Alphaproteobacteria.</title>
        <authorList>
            <person name="Bazylinski D.A."/>
            <person name="Williams T.J."/>
            <person name="Lefevre C.T."/>
            <person name="Berg R.J."/>
            <person name="Zhang C.L."/>
            <person name="Bowser S.S."/>
            <person name="Dean A.J."/>
            <person name="Beveridge T.J."/>
        </authorList>
    </citation>
    <scope>NUCLEOTIDE SEQUENCE [LARGE SCALE GENOMIC DNA]</scope>
    <source>
        <strain evidence="3">ATCC BAA-1437 / JCM 17883 / MC-1</strain>
    </source>
</reference>
<dbReference type="GO" id="GO:0032259">
    <property type="term" value="P:methylation"/>
    <property type="evidence" value="ECO:0007669"/>
    <property type="project" value="UniProtKB-KW"/>
</dbReference>
<dbReference type="HOGENOM" id="CLU_083617_0_0_5"/>
<reference evidence="3" key="1">
    <citation type="journal article" date="2009" name="Appl. Environ. Microbiol.">
        <title>Complete genome sequence of the chemolithoautotrophic marine magnetotactic coccus strain MC-1.</title>
        <authorList>
            <person name="Schubbe S."/>
            <person name="Williams T.J."/>
            <person name="Xie G."/>
            <person name="Kiss H.E."/>
            <person name="Brettin T.S."/>
            <person name="Martinez D."/>
            <person name="Ross C.A."/>
            <person name="Schuler D."/>
            <person name="Cox B.L."/>
            <person name="Nealson K.H."/>
            <person name="Bazylinski D.A."/>
        </authorList>
    </citation>
    <scope>NUCLEOTIDE SEQUENCE [LARGE SCALE GENOMIC DNA]</scope>
    <source>
        <strain evidence="3">ATCC BAA-1437 / JCM 17883 / MC-1</strain>
    </source>
</reference>
<dbReference type="InterPro" id="IPR013216">
    <property type="entry name" value="Methyltransf_11"/>
</dbReference>
<dbReference type="InterPro" id="IPR029063">
    <property type="entry name" value="SAM-dependent_MTases_sf"/>
</dbReference>
<dbReference type="EMBL" id="CP000471">
    <property type="protein sequence ID" value="ABK42923.1"/>
    <property type="molecule type" value="Genomic_DNA"/>
</dbReference>
<sequence length="241" mass="27662">MHQTALWHAALFFSTYHSRSQPESHPAQTSKRLLEIGGQNVNGSIRDVAPEGIHYIAADFVAGNGVDVVLDDPYSLPYGENSFDYVMASSVFEHSQMFWLLHLEIMRVLKPSGLFYLNAPANGQFHRFPVDCYRFYPDAGGGLVTWANRNGYQSALLESFVGKQKQDEYWNDFVAVFIKDETHHAHYTARMLDKHPSFNNGLRYPDPESFIRLNPISEDQRKLFAMTNMAQNRPLNHYLRD</sequence>
<proteinExistence type="predicted"/>
<keyword evidence="3" id="KW-1185">Reference proteome</keyword>
<dbReference type="eggNOG" id="COG2226">
    <property type="taxonomic scope" value="Bacteria"/>
</dbReference>
<dbReference type="CDD" id="cd02440">
    <property type="entry name" value="AdoMet_MTases"/>
    <property type="match status" value="1"/>
</dbReference>
<dbReference type="AlphaFoldDB" id="A0L4N0"/>
<name>A0L4N0_MAGMM</name>
<dbReference type="KEGG" id="mgm:Mmc1_0397"/>
<evidence type="ECO:0000313" key="2">
    <source>
        <dbReference type="EMBL" id="ABK42923.1"/>
    </source>
</evidence>
<dbReference type="GO" id="GO:0008757">
    <property type="term" value="F:S-adenosylmethionine-dependent methyltransferase activity"/>
    <property type="evidence" value="ECO:0007669"/>
    <property type="project" value="InterPro"/>
</dbReference>
<feature type="domain" description="Methyltransferase type 11" evidence="1">
    <location>
        <begin position="61"/>
        <end position="117"/>
    </location>
</feature>
<dbReference type="SUPFAM" id="SSF53335">
    <property type="entry name" value="S-adenosyl-L-methionine-dependent methyltransferases"/>
    <property type="match status" value="1"/>
</dbReference>
<protein>
    <submittedName>
        <fullName evidence="2">Methyltransferase type 11</fullName>
    </submittedName>
</protein>
<dbReference type="RefSeq" id="WP_011712093.1">
    <property type="nucleotide sequence ID" value="NC_008576.1"/>
</dbReference>
<evidence type="ECO:0000313" key="3">
    <source>
        <dbReference type="Proteomes" id="UP000002586"/>
    </source>
</evidence>
<keyword evidence="2" id="KW-0808">Transferase</keyword>
<gene>
    <name evidence="2" type="ordered locus">Mmc1_0397</name>
</gene>
<organism evidence="2 3">
    <name type="scientific">Magnetococcus marinus (strain ATCC BAA-1437 / JCM 17883 / MC-1)</name>
    <dbReference type="NCBI Taxonomy" id="156889"/>
    <lineage>
        <taxon>Bacteria</taxon>
        <taxon>Pseudomonadati</taxon>
        <taxon>Pseudomonadota</taxon>
        <taxon>Magnetococcia</taxon>
        <taxon>Magnetococcales</taxon>
        <taxon>Magnetococcaceae</taxon>
        <taxon>Magnetococcus</taxon>
    </lineage>
</organism>
<dbReference type="OrthoDB" id="161159at2"/>
<dbReference type="Proteomes" id="UP000002586">
    <property type="component" value="Chromosome"/>
</dbReference>
<dbReference type="Gene3D" id="3.40.50.150">
    <property type="entry name" value="Vaccinia Virus protein VP39"/>
    <property type="match status" value="1"/>
</dbReference>